<evidence type="ECO:0000256" key="1">
    <source>
        <dbReference type="ARBA" id="ARBA00022443"/>
    </source>
</evidence>
<dbReference type="GO" id="GO:0007229">
    <property type="term" value="P:integrin-mediated signaling pathway"/>
    <property type="evidence" value="ECO:0000318"/>
    <property type="project" value="GO_Central"/>
</dbReference>
<dbReference type="InterPro" id="IPR001452">
    <property type="entry name" value="SH3_domain"/>
</dbReference>
<evidence type="ECO:0000313" key="3">
    <source>
        <dbReference type="Proteomes" id="UP000000437"/>
    </source>
</evidence>
<name>A0A8M1RMJ0_DANRE</name>
<evidence type="ECO:0000313" key="4">
    <source>
        <dbReference type="RefSeq" id="XP_002665715.4"/>
    </source>
</evidence>
<dbReference type="GO" id="GO:0050852">
    <property type="term" value="P:T cell receptor signaling pathway"/>
    <property type="evidence" value="ECO:0000318"/>
    <property type="project" value="GO_Central"/>
</dbReference>
<dbReference type="InterPro" id="IPR036028">
    <property type="entry name" value="SH3-like_dom_sf"/>
</dbReference>
<sequence>MMEQDESARFGGENGLKIHPKPVIPEKPKGIPPPSKVSNPFVSSLNAAVRKGEILAPRVVFKDDKNLSRQLSPPWGSKPSDNQFVNNTELLDNNQKKEVDAVKQNLKDKNLPLVSPMSPKIDETSEPECSPRTPVSAIPAKWSTPKKFVFNPPKTSKVEFNQTEHTRGVEVAKKSMKDRNFPLVLPMAPKKIETSEPEPSIFTHVSAPPSTPKSSVIIPQTASKVVNENADVTKEFNVAKKSIKERNLPLVLPTKAETPEPGSNPNTPMAISPIKVSTPKSFVFNTPKTSNEKSGTVESSIKVESPIPASRTPASHPPTFTAPSVAAFPPTESVPVVPKAVVPSQTSVVAPFIPNTPAPSIPTPSIPTSVNLEPKTVEPKIHEPKILEPKILEPKILEPKILEPKILEPKILEPKILEPNISESKILQSKISEPAITTPVIPDQTVPKTSKPDPSFTTLSDTKPLKPILKMLNLSEVFPPPEGSPPAEFTDIPPPLLEDYPEGDLLEQIKPTPAIRTSIPPISRSPDISSLSSTPALSSPPVVSPETLVKPLDIHTVVKPADVVLENTESLTDNPDRIKEEHPSTKPLSPLSALARAEEMASVKRTPPDSRIFNLLERAKRKSTAIQLATTPGHTTPTETVKPEIPLPETPTPLPETLTTEVTQPKVTPPEKALPQLATTVKAVHEEAPSEVPVIPKLPPVDYVDHARFPPKAQIPELAKVNGLDNRVLTVVKPVHPPPPPPRKALPATPMVDPLLEKPTPSPAPHLQRPKTPSEHLETHEGSLHDSSFGEIFYDAEEPATPAVSTFRPPSVPSSSSTPKRPLSGHEEVLLKQHNPKPQVKEVVPLNMEDMDYGSMNSGSPNTDIQVAVLKDSMQKSPALSPSGTLERADNVFEDHAESKKGKTIKNKKQKGPPKNPYADTAAQVQEAPKKSLFARKNSAKAVDEKEQKKKDKQREKEKEKEKEREKKEQKEKEKKESEIRKRFKITGQEEPIYHVKVIEECKGRKNDLPVKVGDTVNIIRTENCPKGKWLAKDSNNTYGYIPVECVDLNINGIMELGKKTTVSNRPNGNEHKDTEAHSTNSRSSEHYNLNHESFSEDSEEWTCEDDDPAFGTPDETAHVEPNQSQATPAQDVVDKPQTYSTYNVQAKHEALQKLSTFFMQPKTPSQPPQQSASRMPEPKPEHEGDSGSLVNEEEGGLDTSELQILPPPDLYADLIAGDSGPVYTKPIRLVQK</sequence>
<dbReference type="PANTHER" id="PTHR16830">
    <property type="entry name" value="SH2 CONTAINING ADAPTOR PRAM-1 RELATED"/>
    <property type="match status" value="1"/>
</dbReference>
<proteinExistence type="predicted"/>
<organism evidence="3 4">
    <name type="scientific">Danio rerio</name>
    <name type="common">Zebrafish</name>
    <name type="synonym">Brachydanio rerio</name>
    <dbReference type="NCBI Taxonomy" id="7955"/>
    <lineage>
        <taxon>Eukaryota</taxon>
        <taxon>Metazoa</taxon>
        <taxon>Chordata</taxon>
        <taxon>Craniata</taxon>
        <taxon>Vertebrata</taxon>
        <taxon>Euteleostomi</taxon>
        <taxon>Actinopterygii</taxon>
        <taxon>Neopterygii</taxon>
        <taxon>Teleostei</taxon>
        <taxon>Ostariophysi</taxon>
        <taxon>Cypriniformes</taxon>
        <taxon>Danionidae</taxon>
        <taxon>Danioninae</taxon>
        <taxon>Danio</taxon>
    </lineage>
</organism>
<dbReference type="SUPFAM" id="SSF50044">
    <property type="entry name" value="SH3-domain"/>
    <property type="match status" value="1"/>
</dbReference>
<dbReference type="AlphaFoldDB" id="A0A8M1RMJ0"/>
<gene>
    <name evidence="4" type="primary">LOC100330978</name>
</gene>
<dbReference type="KEGG" id="dre:100330978"/>
<dbReference type="PROSITE" id="PS50002">
    <property type="entry name" value="SH3"/>
    <property type="match status" value="1"/>
</dbReference>
<dbReference type="FunFam" id="2.30.30.40:FF:000307">
    <property type="entry name" value="Predicted protein"/>
    <property type="match status" value="1"/>
</dbReference>
<accession>A0A8M1RMJ0</accession>
<dbReference type="Gene3D" id="2.30.30.40">
    <property type="entry name" value="SH3 Domains"/>
    <property type="match status" value="1"/>
</dbReference>
<dbReference type="GO" id="GO:0072659">
    <property type="term" value="P:protein localization to plasma membrane"/>
    <property type="evidence" value="ECO:0000318"/>
    <property type="project" value="GO_Central"/>
</dbReference>
<evidence type="ECO:0000256" key="2">
    <source>
        <dbReference type="PROSITE-ProRule" id="PRU00192"/>
    </source>
</evidence>
<keyword evidence="1 2" id="KW-0728">SH3 domain</keyword>
<dbReference type="RefSeq" id="XP_002665715.4">
    <property type="nucleotide sequence ID" value="XM_002665669.8"/>
</dbReference>
<protein>
    <submittedName>
        <fullName evidence="4">Uncharacterized protein isoform X1</fullName>
    </submittedName>
</protein>
<dbReference type="InterPro" id="IPR043443">
    <property type="entry name" value="FYB1/2-like"/>
</dbReference>
<keyword evidence="3" id="KW-1185">Reference proteome</keyword>
<dbReference type="GO" id="GO:0005886">
    <property type="term" value="C:plasma membrane"/>
    <property type="evidence" value="ECO:0000318"/>
    <property type="project" value="GO_Central"/>
</dbReference>
<dbReference type="Proteomes" id="UP000000437">
    <property type="component" value="Chromosome 20"/>
</dbReference>
<dbReference type="OrthoDB" id="5986624at2759"/>
<reference evidence="4" key="1">
    <citation type="submission" date="2025-08" db="UniProtKB">
        <authorList>
            <consortium name="RefSeq"/>
        </authorList>
    </citation>
    <scope>IDENTIFICATION</scope>
    <source>
        <strain evidence="4">Tuebingen</strain>
        <tissue evidence="4">Fibroblasts and whole tissue</tissue>
    </source>
</reference>
<dbReference type="GeneID" id="100330978"/>
<dbReference type="PANTHER" id="PTHR16830:SF20">
    <property type="entry name" value="SI:CH211-188C16.1-RELATED"/>
    <property type="match status" value="1"/>
</dbReference>
<dbReference type="GlyGen" id="A0A8M1RMJ0">
    <property type="glycosylation" value="4 sites"/>
</dbReference>